<dbReference type="PANTHER" id="PTHR46401:SF2">
    <property type="entry name" value="GLYCOSYLTRANSFERASE WBBK-RELATED"/>
    <property type="match status" value="1"/>
</dbReference>
<dbReference type="SUPFAM" id="SSF53756">
    <property type="entry name" value="UDP-Glycosyltransferase/glycogen phosphorylase"/>
    <property type="match status" value="1"/>
</dbReference>
<dbReference type="RefSeq" id="WP_390870928.1">
    <property type="nucleotide sequence ID" value="NZ_CP128652.1"/>
</dbReference>
<dbReference type="GO" id="GO:0016757">
    <property type="term" value="F:glycosyltransferase activity"/>
    <property type="evidence" value="ECO:0007669"/>
    <property type="project" value="InterPro"/>
</dbReference>
<evidence type="ECO:0000256" key="1">
    <source>
        <dbReference type="ARBA" id="ARBA00022679"/>
    </source>
</evidence>
<dbReference type="Gene3D" id="3.40.50.2000">
    <property type="entry name" value="Glycogen Phosphorylase B"/>
    <property type="match status" value="2"/>
</dbReference>
<proteinExistence type="predicted"/>
<dbReference type="GO" id="GO:0009103">
    <property type="term" value="P:lipopolysaccharide biosynthetic process"/>
    <property type="evidence" value="ECO:0007669"/>
    <property type="project" value="TreeGrafter"/>
</dbReference>
<organism evidence="3">
    <name type="scientific">Arcobacter cryaerophilus gv. pseudocryaerophilus</name>
    <dbReference type="NCBI Taxonomy" id="2933791"/>
    <lineage>
        <taxon>Bacteria</taxon>
        <taxon>Pseudomonadati</taxon>
        <taxon>Campylobacterota</taxon>
        <taxon>Epsilonproteobacteria</taxon>
        <taxon>Campylobacterales</taxon>
        <taxon>Arcobacteraceae</taxon>
        <taxon>Aliarcobacter</taxon>
    </lineage>
</organism>
<dbReference type="Proteomes" id="UP001305220">
    <property type="component" value="Chromosome"/>
</dbReference>
<dbReference type="AlphaFoldDB" id="A0AA96DUQ8"/>
<keyword evidence="1" id="KW-0808">Transferase</keyword>
<accession>A0AA96DUQ8</accession>
<gene>
    <name evidence="3" type="ORF">RMP68_10790</name>
</gene>
<evidence type="ECO:0000313" key="3">
    <source>
        <dbReference type="EMBL" id="WNL33973.1"/>
    </source>
</evidence>
<evidence type="ECO:0000259" key="2">
    <source>
        <dbReference type="Pfam" id="PF00534"/>
    </source>
</evidence>
<dbReference type="InterPro" id="IPR001296">
    <property type="entry name" value="Glyco_trans_1"/>
</dbReference>
<dbReference type="EMBL" id="CP134856">
    <property type="protein sequence ID" value="WNL33973.1"/>
    <property type="molecule type" value="Genomic_DNA"/>
</dbReference>
<dbReference type="CDD" id="cd03794">
    <property type="entry name" value="GT4_WbuB-like"/>
    <property type="match status" value="1"/>
</dbReference>
<dbReference type="Pfam" id="PF00534">
    <property type="entry name" value="Glycos_transf_1"/>
    <property type="match status" value="1"/>
</dbReference>
<sequence length="394" mass="45964">MKKRIVVITEYFYPAERNDAILLTKIVESFNVSNEIEVICTSELGEKKELEFLVGKIHRLKNLNIKSKRLIPRILKLSYLTFKLIFKSIFFLKNGDRVFIVTNPVFFLPFIVFLKKIKKFEITLLVYDIFPENLIATNLLHENNIIYKVLKNIYSLSYNNIDKLIVIGRDMKEFIKEKTNNTKEVFLIENWCDYKKIIPMRKEDNNIIKNLNLQDKIVFSFVGNFGLVQGIQNLLEASSLVKNKNFVLLFIGDGSEKNKIEQFIKYNNKNNVIYVGKYPNSEENIFLNACDISLISLDESMYGLGVPSKTYYNMSAGKPLLYIGCRYSEVGRVIIDNQIGWVCESRNPKKLANLIDEICREKNSFLKIGNKSRETLIKYYSEEVILSKYLNIYN</sequence>
<name>A0AA96DUQ8_9BACT</name>
<dbReference type="PANTHER" id="PTHR46401">
    <property type="entry name" value="GLYCOSYLTRANSFERASE WBBK-RELATED"/>
    <property type="match status" value="1"/>
</dbReference>
<feature type="domain" description="Glycosyl transferase family 1" evidence="2">
    <location>
        <begin position="208"/>
        <end position="374"/>
    </location>
</feature>
<protein>
    <submittedName>
        <fullName evidence="3">Glycosyltransferase family 4 protein</fullName>
    </submittedName>
</protein>
<reference evidence="3" key="1">
    <citation type="submission" date="2023-09" db="EMBL/GenBank/DDBJ databases">
        <title>Arcobacter tbilisiensis sp. nov. isolated from chicken meat in Tbilisi, Georgia.</title>
        <authorList>
            <person name="Matthias R."/>
            <person name="Zautner A.E."/>
        </authorList>
    </citation>
    <scope>NUCLEOTIDE SEQUENCE</scope>
    <source>
        <strain evidence="3">LEO 62</strain>
    </source>
</reference>